<feature type="region of interest" description="Disordered" evidence="4">
    <location>
        <begin position="381"/>
        <end position="406"/>
    </location>
</feature>
<comment type="similarity">
    <text evidence="1">Belongs to the proteasome subunit S2 family.</text>
</comment>
<protein>
    <recommendedName>
        <fullName evidence="9">26S proteasome non-ATPase regulatory subunit 2</fullName>
    </recommendedName>
</protein>
<gene>
    <name evidence="7" type="ORF">CEUTPL_LOCUS7628</name>
</gene>
<dbReference type="SUPFAM" id="SSF48371">
    <property type="entry name" value="ARM repeat"/>
    <property type="match status" value="1"/>
</dbReference>
<name>A0A9N9MLB1_9CUCU</name>
<keyword evidence="8" id="KW-1185">Reference proteome</keyword>
<feature type="domain" description="26S proteasome non-ATPase regulatory subunit RPN1 C-terminal" evidence="6">
    <location>
        <begin position="551"/>
        <end position="603"/>
    </location>
</feature>
<evidence type="ECO:0000259" key="6">
    <source>
        <dbReference type="Pfam" id="PF18051"/>
    </source>
</evidence>
<dbReference type="Gene3D" id="1.25.10.10">
    <property type="entry name" value="Leucine-rich Repeat Variant"/>
    <property type="match status" value="1"/>
</dbReference>
<dbReference type="InterPro" id="IPR011989">
    <property type="entry name" value="ARM-like"/>
</dbReference>
<dbReference type="InterPro" id="IPR040892">
    <property type="entry name" value="RPN1_N"/>
</dbReference>
<dbReference type="OrthoDB" id="10252509at2759"/>
<evidence type="ECO:0000259" key="5">
    <source>
        <dbReference type="Pfam" id="PF17781"/>
    </source>
</evidence>
<dbReference type="AlphaFoldDB" id="A0A9N9MLB1"/>
<dbReference type="Proteomes" id="UP001152799">
    <property type="component" value="Chromosome 4"/>
</dbReference>
<reference evidence="7" key="1">
    <citation type="submission" date="2022-01" db="EMBL/GenBank/DDBJ databases">
        <authorList>
            <person name="King R."/>
        </authorList>
    </citation>
    <scope>NUCLEOTIDE SEQUENCE</scope>
</reference>
<evidence type="ECO:0008006" key="9">
    <source>
        <dbReference type="Google" id="ProtNLM"/>
    </source>
</evidence>
<keyword evidence="3" id="KW-0647">Proteasome</keyword>
<dbReference type="Pfam" id="PF17781">
    <property type="entry name" value="RPN1_RPN2_N"/>
    <property type="match status" value="1"/>
</dbReference>
<sequence length="606" mass="66188">MKLIYDQYLKFGEHSRALIVGLQLNNSEMVLNVFSSCKDKLILYQLAFICARHLFPVELDSDVADFEGLNVILSNSLLNTYFIALARELDVMEPKLPEDVFKTWLEPVPGRLQILGGNFDSARQNLASSFVNGFVNVGFGCDKLLSCEKGLEWIYKNKDRGMLSAVASLGLIYLWDVDGGLTPIDKYLYTSDDYITSGALLALGIVNCRVRNECDPALALLGDYTKNDNEVLQVGSILGLGLAYAGSQRSDILSLLLPLLNTATSVEILGIASVACGLVSLGKPETEVPASILNVMIELNSEKPDRFKSFHMTLTALGVALCYYGARENIEVPTNAMEVFAEPFKTVAQMLLLMCSYAGTGDVLIVQELLAIVGDKFENPANKDAKPKESGPKPTKAKKERRKERDWDWTMGQAVATLAVAVVSIGEEIGMEMIQRVFGNIGRYGDPSVKRTVPLAIALLSVSNPQLLIMDVLTKYSHDSDVEVACNAIFGLGLLVTTVSLLEPHSLILHKSHYLLYSLAMAIQPRWVLTLDGNLEIVPTTVRVGQAVDIVGKAGTPKTISGIHTHTTPVLLAVAERAELVTDQFEMFGPTLDGICVLKKNPNAQQ</sequence>
<evidence type="ECO:0000256" key="3">
    <source>
        <dbReference type="ARBA" id="ARBA00022942"/>
    </source>
</evidence>
<evidence type="ECO:0000313" key="7">
    <source>
        <dbReference type="EMBL" id="CAG9767061.1"/>
    </source>
</evidence>
<feature type="domain" description="RPN1 N-terminal" evidence="5">
    <location>
        <begin position="1"/>
        <end position="106"/>
    </location>
</feature>
<proteinExistence type="inferred from homology"/>
<dbReference type="InterPro" id="IPR041433">
    <property type="entry name" value="RPN1_C"/>
</dbReference>
<accession>A0A9N9MLB1</accession>
<dbReference type="Pfam" id="PF01851">
    <property type="entry name" value="PC_rep"/>
    <property type="match status" value="1"/>
</dbReference>
<dbReference type="InterPro" id="IPR002015">
    <property type="entry name" value="Proteasome/cyclosome_rpt"/>
</dbReference>
<dbReference type="GO" id="GO:0043161">
    <property type="term" value="P:proteasome-mediated ubiquitin-dependent protein catabolic process"/>
    <property type="evidence" value="ECO:0007669"/>
    <property type="project" value="TreeGrafter"/>
</dbReference>
<keyword evidence="2" id="KW-0677">Repeat</keyword>
<dbReference type="EMBL" id="OU892280">
    <property type="protein sequence ID" value="CAG9767061.1"/>
    <property type="molecule type" value="Genomic_DNA"/>
</dbReference>
<dbReference type="PANTHER" id="PTHR10943:SF1">
    <property type="entry name" value="26S PROTEASOME NON-ATPASE REGULATORY SUBUNIT 2"/>
    <property type="match status" value="1"/>
</dbReference>
<evidence type="ECO:0000256" key="4">
    <source>
        <dbReference type="SAM" id="MobiDB-lite"/>
    </source>
</evidence>
<dbReference type="GO" id="GO:0005634">
    <property type="term" value="C:nucleus"/>
    <property type="evidence" value="ECO:0007669"/>
    <property type="project" value="TreeGrafter"/>
</dbReference>
<dbReference type="InterPro" id="IPR016024">
    <property type="entry name" value="ARM-type_fold"/>
</dbReference>
<feature type="compositionally biased region" description="Basic and acidic residues" evidence="4">
    <location>
        <begin position="381"/>
        <end position="391"/>
    </location>
</feature>
<organism evidence="7 8">
    <name type="scientific">Ceutorhynchus assimilis</name>
    <name type="common">cabbage seed weevil</name>
    <dbReference type="NCBI Taxonomy" id="467358"/>
    <lineage>
        <taxon>Eukaryota</taxon>
        <taxon>Metazoa</taxon>
        <taxon>Ecdysozoa</taxon>
        <taxon>Arthropoda</taxon>
        <taxon>Hexapoda</taxon>
        <taxon>Insecta</taxon>
        <taxon>Pterygota</taxon>
        <taxon>Neoptera</taxon>
        <taxon>Endopterygota</taxon>
        <taxon>Coleoptera</taxon>
        <taxon>Polyphaga</taxon>
        <taxon>Cucujiformia</taxon>
        <taxon>Curculionidae</taxon>
        <taxon>Ceutorhynchinae</taxon>
        <taxon>Ceutorhynchus</taxon>
    </lineage>
</organism>
<evidence type="ECO:0000313" key="8">
    <source>
        <dbReference type="Proteomes" id="UP001152799"/>
    </source>
</evidence>
<evidence type="ECO:0000256" key="2">
    <source>
        <dbReference type="ARBA" id="ARBA00022737"/>
    </source>
</evidence>
<evidence type="ECO:0000256" key="1">
    <source>
        <dbReference type="ARBA" id="ARBA00005460"/>
    </source>
</evidence>
<dbReference type="PANTHER" id="PTHR10943">
    <property type="entry name" value="26S PROTEASOME NON-ATPASE REGULATORY SUBUNIT"/>
    <property type="match status" value="1"/>
</dbReference>
<dbReference type="GO" id="GO:0034515">
    <property type="term" value="C:proteasome storage granule"/>
    <property type="evidence" value="ECO:0007669"/>
    <property type="project" value="TreeGrafter"/>
</dbReference>
<dbReference type="GO" id="GO:0008540">
    <property type="term" value="C:proteasome regulatory particle, base subcomplex"/>
    <property type="evidence" value="ECO:0007669"/>
    <property type="project" value="TreeGrafter"/>
</dbReference>
<dbReference type="Pfam" id="PF18051">
    <property type="entry name" value="RPN1_C"/>
    <property type="match status" value="1"/>
</dbReference>